<feature type="domain" description="ABC-type glycine betaine transport system substrate-binding" evidence="2">
    <location>
        <begin position="198"/>
        <end position="298"/>
    </location>
</feature>
<accession>A0A2H6CWJ4</accession>
<evidence type="ECO:0000313" key="4">
    <source>
        <dbReference type="Proteomes" id="UP000236214"/>
    </source>
</evidence>
<evidence type="ECO:0000256" key="1">
    <source>
        <dbReference type="SAM" id="SignalP"/>
    </source>
</evidence>
<proteinExistence type="predicted"/>
<dbReference type="GO" id="GO:0043190">
    <property type="term" value="C:ATP-binding cassette (ABC) transporter complex"/>
    <property type="evidence" value="ECO:0007669"/>
    <property type="project" value="InterPro"/>
</dbReference>
<keyword evidence="1" id="KW-0732">Signal</keyword>
<dbReference type="RefSeq" id="WP_061840894.1">
    <property type="nucleotide sequence ID" value="NZ_BDEC01000207.1"/>
</dbReference>
<dbReference type="Gene3D" id="3.40.190.100">
    <property type="entry name" value="Glycine betaine-binding periplasmic protein, domain 2"/>
    <property type="match status" value="1"/>
</dbReference>
<feature type="domain" description="ABC-type glycine betaine transport system substrate-binding" evidence="2">
    <location>
        <begin position="37"/>
        <end position="178"/>
    </location>
</feature>
<evidence type="ECO:0000259" key="2">
    <source>
        <dbReference type="Pfam" id="PF04069"/>
    </source>
</evidence>
<evidence type="ECO:0000313" key="3">
    <source>
        <dbReference type="EMBL" id="GBD69357.1"/>
    </source>
</evidence>
<reference evidence="3 4" key="1">
    <citation type="submission" date="2016-05" db="EMBL/GenBank/DDBJ databases">
        <title>Whole genome sequencing of Tetragenococcus halophilus subsp. halophilus NISL 7118.</title>
        <authorList>
            <person name="Shiwa Y."/>
            <person name="Nishimura I."/>
            <person name="Yoshikawa H."/>
            <person name="Koyama Y."/>
            <person name="Oguma T."/>
        </authorList>
    </citation>
    <scope>NUCLEOTIDE SEQUENCE [LARGE SCALE GENOMIC DNA]</scope>
    <source>
        <strain evidence="3 4">NISL 7118</strain>
    </source>
</reference>
<dbReference type="Proteomes" id="UP000236214">
    <property type="component" value="Unassembled WGS sequence"/>
</dbReference>
<sequence length="301" mass="33334">MNKLKTLLILGVSSVFLLAACDNGETENSTEAQDDINYSEEVDYTITGIEPGAGITEVSYDTIDSYDNLAGWNLEESSTAGMLAQLDDAIKNEEPIVFTGWVPHHMFIEYDLKMLDDPQNTMGDSEAAHTITRLGLEEDMPSAYEILDAFNWELDDVEEIMYEAENSDVETAASDWMEDNQDKVAEWTENVEEVNGEEIELVTMPWEAEQASAAVMEQVLSDYGYDVTVTEVDPAILFESIAGDSADASVAPALPVTQGHLYDKHEDEVVDLGSNLEGLQNGFVVPEYMDIDSIEDLEPKE</sequence>
<gene>
    <name evidence="3" type="ORF">TEHN7118_2163</name>
</gene>
<dbReference type="InterPro" id="IPR007210">
    <property type="entry name" value="ABC_Gly_betaine_transp_sub-bd"/>
</dbReference>
<dbReference type="SUPFAM" id="SSF53850">
    <property type="entry name" value="Periplasmic binding protein-like II"/>
    <property type="match status" value="2"/>
</dbReference>
<dbReference type="Gene3D" id="3.10.105.10">
    <property type="entry name" value="Dipeptide-binding Protein, Domain 3"/>
    <property type="match status" value="1"/>
</dbReference>
<dbReference type="PROSITE" id="PS51257">
    <property type="entry name" value="PROKAR_LIPOPROTEIN"/>
    <property type="match status" value="1"/>
</dbReference>
<feature type="signal peptide" evidence="1">
    <location>
        <begin position="1"/>
        <end position="19"/>
    </location>
</feature>
<dbReference type="EMBL" id="BDEC01000207">
    <property type="protein sequence ID" value="GBD69357.1"/>
    <property type="molecule type" value="Genomic_DNA"/>
</dbReference>
<dbReference type="AlphaFoldDB" id="A0A2H6CWJ4"/>
<dbReference type="Pfam" id="PF04069">
    <property type="entry name" value="OpuAC"/>
    <property type="match status" value="2"/>
</dbReference>
<dbReference type="GO" id="GO:0022857">
    <property type="term" value="F:transmembrane transporter activity"/>
    <property type="evidence" value="ECO:0007669"/>
    <property type="project" value="InterPro"/>
</dbReference>
<protein>
    <recommendedName>
        <fullName evidence="2">ABC-type glycine betaine transport system substrate-binding domain-containing protein</fullName>
    </recommendedName>
</protein>
<feature type="chain" id="PRO_5038916643" description="ABC-type glycine betaine transport system substrate-binding domain-containing protein" evidence="1">
    <location>
        <begin position="20"/>
        <end position="301"/>
    </location>
</feature>
<organism evidence="3 4">
    <name type="scientific">Tetragenococcus halophilus subsp. halophilus</name>
    <dbReference type="NCBI Taxonomy" id="1513897"/>
    <lineage>
        <taxon>Bacteria</taxon>
        <taxon>Bacillati</taxon>
        <taxon>Bacillota</taxon>
        <taxon>Bacilli</taxon>
        <taxon>Lactobacillales</taxon>
        <taxon>Enterococcaceae</taxon>
        <taxon>Tetragenococcus</taxon>
    </lineage>
</organism>
<dbReference type="GeneID" id="64053590"/>
<keyword evidence="4" id="KW-1185">Reference proteome</keyword>
<comment type="caution">
    <text evidence="3">The sequence shown here is derived from an EMBL/GenBank/DDBJ whole genome shotgun (WGS) entry which is preliminary data.</text>
</comment>
<name>A0A2H6CWJ4_TETHA</name>